<evidence type="ECO:0000313" key="1">
    <source>
        <dbReference type="EMBL" id="CRL06336.1"/>
    </source>
</evidence>
<sequence>MSKGEFPEYEMDYYVVNITYRNITQQSSIYLREHHQNIRQSSSLLPHPILDYPKYSKRFIDFLHKFMYFGVELMNSTLSCASIIDDYWLLIKEIKAFNLHLSINNQIEICFGDKLFTNI</sequence>
<proteinExistence type="predicted"/>
<dbReference type="Proteomes" id="UP000183832">
    <property type="component" value="Unassembled WGS sequence"/>
</dbReference>
<keyword evidence="2" id="KW-1185">Reference proteome</keyword>
<protein>
    <submittedName>
        <fullName evidence="1">CLUMA_CG019166, isoform A</fullName>
    </submittedName>
</protein>
<evidence type="ECO:0000313" key="2">
    <source>
        <dbReference type="Proteomes" id="UP000183832"/>
    </source>
</evidence>
<accession>A0A1J1J1X3</accession>
<name>A0A1J1J1X3_9DIPT</name>
<dbReference type="AlphaFoldDB" id="A0A1J1J1X3"/>
<reference evidence="1 2" key="1">
    <citation type="submission" date="2015-04" db="EMBL/GenBank/DDBJ databases">
        <authorList>
            <person name="Syromyatnikov M.Y."/>
            <person name="Popov V.N."/>
        </authorList>
    </citation>
    <scope>NUCLEOTIDE SEQUENCE [LARGE SCALE GENOMIC DNA]</scope>
</reference>
<organism evidence="1 2">
    <name type="scientific">Clunio marinus</name>
    <dbReference type="NCBI Taxonomy" id="568069"/>
    <lineage>
        <taxon>Eukaryota</taxon>
        <taxon>Metazoa</taxon>
        <taxon>Ecdysozoa</taxon>
        <taxon>Arthropoda</taxon>
        <taxon>Hexapoda</taxon>
        <taxon>Insecta</taxon>
        <taxon>Pterygota</taxon>
        <taxon>Neoptera</taxon>
        <taxon>Endopterygota</taxon>
        <taxon>Diptera</taxon>
        <taxon>Nematocera</taxon>
        <taxon>Chironomoidea</taxon>
        <taxon>Chironomidae</taxon>
        <taxon>Clunio</taxon>
    </lineage>
</organism>
<gene>
    <name evidence="1" type="ORF">CLUMA_CG019166</name>
</gene>
<dbReference type="EMBL" id="CVRI01000066">
    <property type="protein sequence ID" value="CRL06336.1"/>
    <property type="molecule type" value="Genomic_DNA"/>
</dbReference>